<name>A0ACB8SBZ4_9AGAM</name>
<keyword evidence="2" id="KW-1185">Reference proteome</keyword>
<evidence type="ECO:0000313" key="1">
    <source>
        <dbReference type="EMBL" id="KAI0053834.1"/>
    </source>
</evidence>
<sequence>MQAQGPTLVRFSPGSRPHGSEGMPVKVYANAFPITRLPTLAFIHFDSVIEPQVNDLRRAQMIMSKLQTELRPDLFRKRGVYDGRKNFYVQQGTGITQHASASFDVTLSTHPTPHPTGKGVHSVKFTRVGEINPQLLGSVIAGNAPPAVVATAVNLLQSLVRQAPIATLNATFNARSVFSSQVANDIGGGFELWRGYFQSVRPSPRQMIVNVDVSTAAIYKAQPVIGWCLDYLSATADTRNDRGRVDLKYLMDLTPADQAWKQLKAALRNVRVIVKVPAGSNRTRPIKDFVPRAGTFEFKRDDTITTIQEHYRTRNNHSLRFPGLFGICVNVERQIIIPAEVCDIAPGQMYKKTLPQSLMAKVLAFSSKAPNQRFADISVGVGGPLLNYAGSDYVSQVGMEISRKPVNMTGRILTAPAVRFSGDYPVRMQQQGVWNVVGQSFYQPAPPSVWAVVSLVSPSKMDQQRVAQVVGAQQRSCVKLGMSVQYAGQVRLGMGSGDVERVLEEACREVNASLVIVILPNFAAPQRKTVKAWGDSKRRVATQCLKLEKLDRANDQYYNNVALKINVKLGGVNSIINEGILNTLRQEPIMIIGADVSHPGPGIKDRPSVTSLVASYDNSFSRYAAFARVQQPRAEMILDLKEMMEAALDNFYKKNNNVPPKRLVFFRDGISEGEFETVARQEIIALRQAWDDFCRKHGAPRPVPFILTYIVVGKRHHIRFFTDEPGNRDNKSGNVKAGLVVDTEVVSPASWDFYLQAHSGLKGTSRPGHYIVLFNNNNYDANQLQALSHHLCYVYARATRSVSIPAPVYYADLVCGRAGLYFKDDLGYSDVASDSHDAFDLNRWREGFASPGPEKMFFM</sequence>
<reference evidence="1" key="1">
    <citation type="submission" date="2021-02" db="EMBL/GenBank/DDBJ databases">
        <authorList>
            <consortium name="DOE Joint Genome Institute"/>
            <person name="Ahrendt S."/>
            <person name="Looney B.P."/>
            <person name="Miyauchi S."/>
            <person name="Morin E."/>
            <person name="Drula E."/>
            <person name="Courty P.E."/>
            <person name="Chicoki N."/>
            <person name="Fauchery L."/>
            <person name="Kohler A."/>
            <person name="Kuo A."/>
            <person name="Labutti K."/>
            <person name="Pangilinan J."/>
            <person name="Lipzen A."/>
            <person name="Riley R."/>
            <person name="Andreopoulos W."/>
            <person name="He G."/>
            <person name="Johnson J."/>
            <person name="Barry K.W."/>
            <person name="Grigoriev I.V."/>
            <person name="Nagy L."/>
            <person name="Hibbett D."/>
            <person name="Henrissat B."/>
            <person name="Matheny P.B."/>
            <person name="Labbe J."/>
            <person name="Martin F."/>
        </authorList>
    </citation>
    <scope>NUCLEOTIDE SEQUENCE</scope>
    <source>
        <strain evidence="1">FP105234-sp</strain>
    </source>
</reference>
<reference evidence="1" key="2">
    <citation type="journal article" date="2022" name="New Phytol.">
        <title>Evolutionary transition to the ectomycorrhizal habit in the genomes of a hyperdiverse lineage of mushroom-forming fungi.</title>
        <authorList>
            <person name="Looney B."/>
            <person name="Miyauchi S."/>
            <person name="Morin E."/>
            <person name="Drula E."/>
            <person name="Courty P.E."/>
            <person name="Kohler A."/>
            <person name="Kuo A."/>
            <person name="LaButti K."/>
            <person name="Pangilinan J."/>
            <person name="Lipzen A."/>
            <person name="Riley R."/>
            <person name="Andreopoulos W."/>
            <person name="He G."/>
            <person name="Johnson J."/>
            <person name="Nolan M."/>
            <person name="Tritt A."/>
            <person name="Barry K.W."/>
            <person name="Grigoriev I.V."/>
            <person name="Nagy L.G."/>
            <person name="Hibbett D."/>
            <person name="Henrissat B."/>
            <person name="Matheny P.B."/>
            <person name="Labbe J."/>
            <person name="Martin F.M."/>
        </authorList>
    </citation>
    <scope>NUCLEOTIDE SEQUENCE</scope>
    <source>
        <strain evidence="1">FP105234-sp</strain>
    </source>
</reference>
<proteinExistence type="predicted"/>
<dbReference type="EMBL" id="MU275838">
    <property type="protein sequence ID" value="KAI0053834.1"/>
    <property type="molecule type" value="Genomic_DNA"/>
</dbReference>
<evidence type="ECO:0000313" key="2">
    <source>
        <dbReference type="Proteomes" id="UP000814033"/>
    </source>
</evidence>
<accession>A0ACB8SBZ4</accession>
<dbReference type="Proteomes" id="UP000814033">
    <property type="component" value="Unassembled WGS sequence"/>
</dbReference>
<organism evidence="1 2">
    <name type="scientific">Auriscalpium vulgare</name>
    <dbReference type="NCBI Taxonomy" id="40419"/>
    <lineage>
        <taxon>Eukaryota</taxon>
        <taxon>Fungi</taxon>
        <taxon>Dikarya</taxon>
        <taxon>Basidiomycota</taxon>
        <taxon>Agaricomycotina</taxon>
        <taxon>Agaricomycetes</taxon>
        <taxon>Russulales</taxon>
        <taxon>Auriscalpiaceae</taxon>
        <taxon>Auriscalpium</taxon>
    </lineage>
</organism>
<gene>
    <name evidence="1" type="ORF">FA95DRAFT_1673750</name>
</gene>
<comment type="caution">
    <text evidence="1">The sequence shown here is derived from an EMBL/GenBank/DDBJ whole genome shotgun (WGS) entry which is preliminary data.</text>
</comment>
<protein>
    <submittedName>
        <fullName evidence="1">Piwi-domain-containing protein</fullName>
    </submittedName>
</protein>